<sequence>MASNAGPSNPGPRVAVDSATGHTLDTVLEKYRETGDKKLIRKIKDIVDLERRMMIWHMRAGPTESTGLELFLDFDTPISPDRCRMVLTDKASLLYVYVLVLYNADLFRTWQDLFPELPAYASHFIHNVHDICSEPIDNTGDYEDSNPYDCADRRGRNLRRMDVECIRIFLEACHRHYYSCQDQDDIRQVVTRALWYIKEHNDAV</sequence>
<protein>
    <submittedName>
        <fullName evidence="1">Uncharacterized protein</fullName>
    </submittedName>
</protein>
<keyword evidence="2" id="KW-1185">Reference proteome</keyword>
<evidence type="ECO:0000313" key="2">
    <source>
        <dbReference type="Proteomes" id="UP000770015"/>
    </source>
</evidence>
<name>A0A9P8V7Z1_9PEZI</name>
<accession>A0A9P8V7Z1</accession>
<proteinExistence type="predicted"/>
<reference evidence="1" key="1">
    <citation type="journal article" date="2021" name="Nat. Commun.">
        <title>Genetic determinants of endophytism in the Arabidopsis root mycobiome.</title>
        <authorList>
            <person name="Mesny F."/>
            <person name="Miyauchi S."/>
            <person name="Thiergart T."/>
            <person name="Pickel B."/>
            <person name="Atanasova L."/>
            <person name="Karlsson M."/>
            <person name="Huettel B."/>
            <person name="Barry K.W."/>
            <person name="Haridas S."/>
            <person name="Chen C."/>
            <person name="Bauer D."/>
            <person name="Andreopoulos W."/>
            <person name="Pangilinan J."/>
            <person name="LaButti K."/>
            <person name="Riley R."/>
            <person name="Lipzen A."/>
            <person name="Clum A."/>
            <person name="Drula E."/>
            <person name="Henrissat B."/>
            <person name="Kohler A."/>
            <person name="Grigoriev I.V."/>
            <person name="Martin F.M."/>
            <person name="Hacquard S."/>
        </authorList>
    </citation>
    <scope>NUCLEOTIDE SEQUENCE</scope>
    <source>
        <strain evidence="1">MPI-SDFR-AT-0117</strain>
    </source>
</reference>
<dbReference type="AlphaFoldDB" id="A0A9P8V7Z1"/>
<gene>
    <name evidence="1" type="ORF">F5X68DRAFT_234438</name>
</gene>
<organism evidence="1 2">
    <name type="scientific">Plectosphaerella plurivora</name>
    <dbReference type="NCBI Taxonomy" id="936078"/>
    <lineage>
        <taxon>Eukaryota</taxon>
        <taxon>Fungi</taxon>
        <taxon>Dikarya</taxon>
        <taxon>Ascomycota</taxon>
        <taxon>Pezizomycotina</taxon>
        <taxon>Sordariomycetes</taxon>
        <taxon>Hypocreomycetidae</taxon>
        <taxon>Glomerellales</taxon>
        <taxon>Plectosphaerellaceae</taxon>
        <taxon>Plectosphaerella</taxon>
    </lineage>
</organism>
<evidence type="ECO:0000313" key="1">
    <source>
        <dbReference type="EMBL" id="KAH6679916.1"/>
    </source>
</evidence>
<dbReference type="EMBL" id="JAGSXJ010000020">
    <property type="protein sequence ID" value="KAH6679916.1"/>
    <property type="molecule type" value="Genomic_DNA"/>
</dbReference>
<dbReference type="Proteomes" id="UP000770015">
    <property type="component" value="Unassembled WGS sequence"/>
</dbReference>
<comment type="caution">
    <text evidence="1">The sequence shown here is derived from an EMBL/GenBank/DDBJ whole genome shotgun (WGS) entry which is preliminary data.</text>
</comment>